<name>K1TS94_9ZZZZ</name>
<dbReference type="AlphaFoldDB" id="K1TS94"/>
<dbReference type="InterPro" id="IPR027417">
    <property type="entry name" value="P-loop_NTPase"/>
</dbReference>
<gene>
    <name evidence="2" type="ORF">LEA_08492</name>
</gene>
<accession>K1TS94</accession>
<keyword evidence="2" id="KW-0067">ATP-binding</keyword>
<feature type="domain" description="Helicase C-terminal" evidence="1">
    <location>
        <begin position="1"/>
        <end position="35"/>
    </location>
</feature>
<keyword evidence="2" id="KW-0378">Hydrolase</keyword>
<comment type="caution">
    <text evidence="2">The sequence shown here is derived from an EMBL/GenBank/DDBJ whole genome shotgun (WGS) entry which is preliminary data.</text>
</comment>
<dbReference type="SUPFAM" id="SSF52540">
    <property type="entry name" value="P-loop containing nucleoside triphosphate hydrolases"/>
    <property type="match status" value="1"/>
</dbReference>
<evidence type="ECO:0000259" key="1">
    <source>
        <dbReference type="Pfam" id="PF00271"/>
    </source>
</evidence>
<dbReference type="PANTHER" id="PTHR47957:SF3">
    <property type="entry name" value="ATP-DEPENDENT HELICASE HRQ1"/>
    <property type="match status" value="1"/>
</dbReference>
<organism evidence="2">
    <name type="scientific">human gut metagenome</name>
    <dbReference type="NCBI Taxonomy" id="408170"/>
    <lineage>
        <taxon>unclassified sequences</taxon>
        <taxon>metagenomes</taxon>
        <taxon>organismal metagenomes</taxon>
    </lineage>
</organism>
<dbReference type="GO" id="GO:0036297">
    <property type="term" value="P:interstrand cross-link repair"/>
    <property type="evidence" value="ECO:0007669"/>
    <property type="project" value="TreeGrafter"/>
</dbReference>
<dbReference type="GO" id="GO:0043138">
    <property type="term" value="F:3'-5' DNA helicase activity"/>
    <property type="evidence" value="ECO:0007669"/>
    <property type="project" value="TreeGrafter"/>
</dbReference>
<dbReference type="GO" id="GO:0005634">
    <property type="term" value="C:nucleus"/>
    <property type="evidence" value="ECO:0007669"/>
    <property type="project" value="TreeGrafter"/>
</dbReference>
<sequence length="207" mass="22815">MEMGVDIGGITEVVMNNVPPKSSNYLQRTGRAGRRSETKALALTVCAPNPIGTHTWNNPDYPITHVTETPLLKLESRQLIQRHVNAMVFASFVADQGGIRVTATLRDFFVTAEGMSFFDKFLNYIDSVISGKVERLQEPYLKLIKGTSLAQITLADVAQVVKKDIVAVYNVFDAHKGALAKAIESLKNESGTTNAIKAIEKQEVKFF</sequence>
<keyword evidence="2" id="KW-0347">Helicase</keyword>
<dbReference type="Pfam" id="PF00271">
    <property type="entry name" value="Helicase_C"/>
    <property type="match status" value="1"/>
</dbReference>
<reference evidence="2" key="1">
    <citation type="journal article" date="2013" name="Environ. Microbiol.">
        <title>Microbiota from the distal guts of lean and obese adolescents exhibit partial functional redundancy besides clear differences in community structure.</title>
        <authorList>
            <person name="Ferrer M."/>
            <person name="Ruiz A."/>
            <person name="Lanza F."/>
            <person name="Haange S.B."/>
            <person name="Oberbach A."/>
            <person name="Till H."/>
            <person name="Bargiela R."/>
            <person name="Campoy C."/>
            <person name="Segura M.T."/>
            <person name="Richter M."/>
            <person name="von Bergen M."/>
            <person name="Seifert J."/>
            <person name="Suarez A."/>
        </authorList>
    </citation>
    <scope>NUCLEOTIDE SEQUENCE</scope>
</reference>
<evidence type="ECO:0000313" key="2">
    <source>
        <dbReference type="EMBL" id="EKC69050.1"/>
    </source>
</evidence>
<dbReference type="Gene3D" id="3.40.50.300">
    <property type="entry name" value="P-loop containing nucleotide triphosphate hydrolases"/>
    <property type="match status" value="1"/>
</dbReference>
<dbReference type="GO" id="GO:0006289">
    <property type="term" value="P:nucleotide-excision repair"/>
    <property type="evidence" value="ECO:0007669"/>
    <property type="project" value="TreeGrafter"/>
</dbReference>
<proteinExistence type="predicted"/>
<keyword evidence="2" id="KW-0547">Nucleotide-binding</keyword>
<protein>
    <submittedName>
        <fullName evidence="2">Protein containing DNA/RNA helicase</fullName>
    </submittedName>
</protein>
<dbReference type="PANTHER" id="PTHR47957">
    <property type="entry name" value="ATP-DEPENDENT HELICASE HRQ1"/>
    <property type="match status" value="1"/>
</dbReference>
<dbReference type="InterPro" id="IPR001650">
    <property type="entry name" value="Helicase_C-like"/>
</dbReference>
<dbReference type="EMBL" id="AJWY01005651">
    <property type="protein sequence ID" value="EKC69050.1"/>
    <property type="molecule type" value="Genomic_DNA"/>
</dbReference>